<sequence length="186" mass="20235">MRKSRQEAAETRERIVKVAAREFNESGIQSTGLTEIMAAAGLTHGGFYKHFSSKDQLVAEAVEAALERIADSMQSPKANRSLEETVGEYLSKKHRDNSEEACPLASLGSELRLADQATRQIASKGVEQVITIIASHLPELPPKEAKARAHAIVAAMVGGMMLSRIVSDPKLSDSLLRDTKAFVLKH</sequence>
<dbReference type="InterPro" id="IPR054156">
    <property type="entry name" value="YxaF_TetR_C"/>
</dbReference>
<dbReference type="InterPro" id="IPR009057">
    <property type="entry name" value="Homeodomain-like_sf"/>
</dbReference>
<keyword evidence="1" id="KW-0805">Transcription regulation</keyword>
<evidence type="ECO:0000313" key="7">
    <source>
        <dbReference type="Proteomes" id="UP000515312"/>
    </source>
</evidence>
<dbReference type="Proteomes" id="UP000515312">
    <property type="component" value="Chromosome"/>
</dbReference>
<dbReference type="PRINTS" id="PR00455">
    <property type="entry name" value="HTHTETR"/>
</dbReference>
<evidence type="ECO:0000256" key="3">
    <source>
        <dbReference type="ARBA" id="ARBA00023163"/>
    </source>
</evidence>
<dbReference type="AlphaFoldDB" id="A0A7G8BJM4"/>
<feature type="DNA-binding region" description="H-T-H motif" evidence="4">
    <location>
        <begin position="32"/>
        <end position="51"/>
    </location>
</feature>
<dbReference type="Pfam" id="PF00440">
    <property type="entry name" value="TetR_N"/>
    <property type="match status" value="1"/>
</dbReference>
<gene>
    <name evidence="6" type="ORF">H7849_01670</name>
</gene>
<dbReference type="EMBL" id="CP060394">
    <property type="protein sequence ID" value="QNI32744.1"/>
    <property type="molecule type" value="Genomic_DNA"/>
</dbReference>
<name>A0A7G8BJM4_9BACT</name>
<dbReference type="Gene3D" id="1.10.357.10">
    <property type="entry name" value="Tetracycline Repressor, domain 2"/>
    <property type="match status" value="1"/>
</dbReference>
<keyword evidence="2 4" id="KW-0238">DNA-binding</keyword>
<dbReference type="Pfam" id="PF21993">
    <property type="entry name" value="TetR_C_13_2"/>
    <property type="match status" value="1"/>
</dbReference>
<dbReference type="InterPro" id="IPR036271">
    <property type="entry name" value="Tet_transcr_reg_TetR-rel_C_sf"/>
</dbReference>
<evidence type="ECO:0000256" key="4">
    <source>
        <dbReference type="PROSITE-ProRule" id="PRU00335"/>
    </source>
</evidence>
<dbReference type="PROSITE" id="PS50977">
    <property type="entry name" value="HTH_TETR_2"/>
    <property type="match status" value="1"/>
</dbReference>
<dbReference type="InterPro" id="IPR001647">
    <property type="entry name" value="HTH_TetR"/>
</dbReference>
<dbReference type="PANTHER" id="PTHR47506">
    <property type="entry name" value="TRANSCRIPTIONAL REGULATORY PROTEIN"/>
    <property type="match status" value="1"/>
</dbReference>
<keyword evidence="3" id="KW-0804">Transcription</keyword>
<dbReference type="PANTHER" id="PTHR47506:SF7">
    <property type="entry name" value="TRANSCRIPTIONAL REGULATORY PROTEIN"/>
    <property type="match status" value="1"/>
</dbReference>
<protein>
    <submittedName>
        <fullName evidence="6">TetR family transcriptional regulator</fullName>
    </submittedName>
</protein>
<dbReference type="KEGG" id="adin:H7849_01670"/>
<evidence type="ECO:0000259" key="5">
    <source>
        <dbReference type="PROSITE" id="PS50977"/>
    </source>
</evidence>
<evidence type="ECO:0000256" key="1">
    <source>
        <dbReference type="ARBA" id="ARBA00023015"/>
    </source>
</evidence>
<organism evidence="6 7">
    <name type="scientific">Alloacidobacterium dinghuense</name>
    <dbReference type="NCBI Taxonomy" id="2763107"/>
    <lineage>
        <taxon>Bacteria</taxon>
        <taxon>Pseudomonadati</taxon>
        <taxon>Acidobacteriota</taxon>
        <taxon>Terriglobia</taxon>
        <taxon>Terriglobales</taxon>
        <taxon>Acidobacteriaceae</taxon>
        <taxon>Alloacidobacterium</taxon>
    </lineage>
</organism>
<evidence type="ECO:0000256" key="2">
    <source>
        <dbReference type="ARBA" id="ARBA00023125"/>
    </source>
</evidence>
<evidence type="ECO:0000313" key="6">
    <source>
        <dbReference type="EMBL" id="QNI32744.1"/>
    </source>
</evidence>
<dbReference type="RefSeq" id="WP_186743698.1">
    <property type="nucleotide sequence ID" value="NZ_CP060394.1"/>
</dbReference>
<dbReference type="Gene3D" id="1.10.10.60">
    <property type="entry name" value="Homeodomain-like"/>
    <property type="match status" value="1"/>
</dbReference>
<feature type="domain" description="HTH tetR-type" evidence="5">
    <location>
        <begin position="9"/>
        <end position="69"/>
    </location>
</feature>
<accession>A0A7G8BJM4</accession>
<proteinExistence type="predicted"/>
<dbReference type="SUPFAM" id="SSF46689">
    <property type="entry name" value="Homeodomain-like"/>
    <property type="match status" value="1"/>
</dbReference>
<dbReference type="SUPFAM" id="SSF48498">
    <property type="entry name" value="Tetracyclin repressor-like, C-terminal domain"/>
    <property type="match status" value="1"/>
</dbReference>
<reference evidence="6 7" key="1">
    <citation type="submission" date="2020-08" db="EMBL/GenBank/DDBJ databases">
        <title>Edaphobacter telluris sp. nov. and Acidobacterium dinghuensis sp. nov., two acidobacteria isolated from forest soil.</title>
        <authorList>
            <person name="Fu J."/>
            <person name="Qiu L."/>
        </authorList>
    </citation>
    <scope>NUCLEOTIDE SEQUENCE [LARGE SCALE GENOMIC DNA]</scope>
    <source>
        <strain evidence="6">4Y35</strain>
    </source>
</reference>
<keyword evidence="7" id="KW-1185">Reference proteome</keyword>
<dbReference type="GO" id="GO:0003677">
    <property type="term" value="F:DNA binding"/>
    <property type="evidence" value="ECO:0007669"/>
    <property type="project" value="UniProtKB-UniRule"/>
</dbReference>